<protein>
    <submittedName>
        <fullName evidence="2">Uncharacterized protein</fullName>
    </submittedName>
</protein>
<gene>
    <name evidence="2" type="ORF">GXW78_11505</name>
</gene>
<keyword evidence="1" id="KW-0472">Membrane</keyword>
<dbReference type="EMBL" id="JAAEDI010000011">
    <property type="protein sequence ID" value="MBR0650290.1"/>
    <property type="molecule type" value="Genomic_DNA"/>
</dbReference>
<keyword evidence="1" id="KW-0812">Transmembrane</keyword>
<reference evidence="3" key="1">
    <citation type="journal article" date="2021" name="Syst. Appl. Microbiol.">
        <title>Roseomonas hellenica sp. nov., isolated from roots of wild-growing Alkanna tinctoria.</title>
        <authorList>
            <person name="Rat A."/>
            <person name="Naranjo H.D."/>
            <person name="Lebbe L."/>
            <person name="Cnockaert M."/>
            <person name="Krigas N."/>
            <person name="Grigoriadou K."/>
            <person name="Maloupa E."/>
            <person name="Willems A."/>
        </authorList>
    </citation>
    <scope>NUCLEOTIDE SEQUENCE [LARGE SCALE GENOMIC DNA]</scope>
    <source>
        <strain evidence="3">LMG 31159</strain>
    </source>
</reference>
<comment type="caution">
    <text evidence="2">The sequence shown here is derived from an EMBL/GenBank/DDBJ whole genome shotgun (WGS) entry which is preliminary data.</text>
</comment>
<evidence type="ECO:0000313" key="2">
    <source>
        <dbReference type="EMBL" id="MBR0650290.1"/>
    </source>
</evidence>
<dbReference type="Proteomes" id="UP000698752">
    <property type="component" value="Unassembled WGS sequence"/>
</dbReference>
<sequence length="92" mass="9766">MGAGRDDVSAVLHVIAWLFAAASGVFALAALVAAYQAVRIGGARLLFNGWDWFFVSSRVPEAARPHMRATLKRWCYAIGCLMLAAIAGALSA</sequence>
<keyword evidence="1" id="KW-1133">Transmembrane helix</keyword>
<name>A0ABS5EGZ9_9PROT</name>
<proteinExistence type="predicted"/>
<keyword evidence="3" id="KW-1185">Reference proteome</keyword>
<feature type="transmembrane region" description="Helical" evidence="1">
    <location>
        <begin position="74"/>
        <end position="91"/>
    </location>
</feature>
<dbReference type="RefSeq" id="WP_211868880.1">
    <property type="nucleotide sequence ID" value="NZ_JAAEDI010000011.1"/>
</dbReference>
<feature type="transmembrane region" description="Helical" evidence="1">
    <location>
        <begin position="14"/>
        <end position="35"/>
    </location>
</feature>
<evidence type="ECO:0000313" key="3">
    <source>
        <dbReference type="Proteomes" id="UP000698752"/>
    </source>
</evidence>
<organism evidence="2 3">
    <name type="scientific">Neoroseomonas terrae</name>
    <dbReference type="NCBI Taxonomy" id="424799"/>
    <lineage>
        <taxon>Bacteria</taxon>
        <taxon>Pseudomonadati</taxon>
        <taxon>Pseudomonadota</taxon>
        <taxon>Alphaproteobacteria</taxon>
        <taxon>Acetobacterales</taxon>
        <taxon>Acetobacteraceae</taxon>
        <taxon>Neoroseomonas</taxon>
    </lineage>
</organism>
<evidence type="ECO:0000256" key="1">
    <source>
        <dbReference type="SAM" id="Phobius"/>
    </source>
</evidence>
<accession>A0ABS5EGZ9</accession>